<comment type="caution">
    <text evidence="1">The sequence shown here is derived from an EMBL/GenBank/DDBJ whole genome shotgun (WGS) entry which is preliminary data.</text>
</comment>
<accession>A0A4C1X8T2</accession>
<sequence>MIIHTTIADHKDKRQHAGQECHIKLYISCWRCDSRISDLAARVEAIGSWQCQQVTIDVSASERTVAGLRSELNDYDQDMLCNDLEIAGVPEEKKRKIYTPYTQRSH</sequence>
<reference evidence="1 2" key="1">
    <citation type="journal article" date="2019" name="Commun. Biol.">
        <title>The bagworm genome reveals a unique fibroin gene that provides high tensile strength.</title>
        <authorList>
            <person name="Kono N."/>
            <person name="Nakamura H."/>
            <person name="Ohtoshi R."/>
            <person name="Tomita M."/>
            <person name="Numata K."/>
            <person name="Arakawa K."/>
        </authorList>
    </citation>
    <scope>NUCLEOTIDE SEQUENCE [LARGE SCALE GENOMIC DNA]</scope>
</reference>
<dbReference type="Proteomes" id="UP000299102">
    <property type="component" value="Unassembled WGS sequence"/>
</dbReference>
<organism evidence="1 2">
    <name type="scientific">Eumeta variegata</name>
    <name type="common">Bagworm moth</name>
    <name type="synonym">Eumeta japonica</name>
    <dbReference type="NCBI Taxonomy" id="151549"/>
    <lineage>
        <taxon>Eukaryota</taxon>
        <taxon>Metazoa</taxon>
        <taxon>Ecdysozoa</taxon>
        <taxon>Arthropoda</taxon>
        <taxon>Hexapoda</taxon>
        <taxon>Insecta</taxon>
        <taxon>Pterygota</taxon>
        <taxon>Neoptera</taxon>
        <taxon>Endopterygota</taxon>
        <taxon>Lepidoptera</taxon>
        <taxon>Glossata</taxon>
        <taxon>Ditrysia</taxon>
        <taxon>Tineoidea</taxon>
        <taxon>Psychidae</taxon>
        <taxon>Oiketicinae</taxon>
        <taxon>Eumeta</taxon>
    </lineage>
</organism>
<name>A0A4C1X8T2_EUMVA</name>
<evidence type="ECO:0000313" key="2">
    <source>
        <dbReference type="Proteomes" id="UP000299102"/>
    </source>
</evidence>
<evidence type="ECO:0000313" key="1">
    <source>
        <dbReference type="EMBL" id="GBP60176.1"/>
    </source>
</evidence>
<dbReference type="EMBL" id="BGZK01000780">
    <property type="protein sequence ID" value="GBP60176.1"/>
    <property type="molecule type" value="Genomic_DNA"/>
</dbReference>
<keyword evidence="2" id="KW-1185">Reference proteome</keyword>
<dbReference type="OrthoDB" id="7490514at2759"/>
<protein>
    <submittedName>
        <fullName evidence="1">Uncharacterized protein</fullName>
    </submittedName>
</protein>
<proteinExistence type="predicted"/>
<gene>
    <name evidence="1" type="ORF">EVAR_41867_1</name>
</gene>
<dbReference type="AlphaFoldDB" id="A0A4C1X8T2"/>